<accession>A0A7J7J9Z0</accession>
<evidence type="ECO:0000256" key="7">
    <source>
        <dbReference type="ARBA" id="ARBA00023170"/>
    </source>
</evidence>
<dbReference type="PROSITE" id="PS50262">
    <property type="entry name" value="G_PROTEIN_RECEP_F1_2"/>
    <property type="match status" value="1"/>
</dbReference>
<evidence type="ECO:0000256" key="4">
    <source>
        <dbReference type="ARBA" id="ARBA00022989"/>
    </source>
</evidence>
<evidence type="ECO:0000256" key="2">
    <source>
        <dbReference type="ARBA" id="ARBA00022475"/>
    </source>
</evidence>
<feature type="transmembrane region" description="Helical" evidence="10">
    <location>
        <begin position="188"/>
        <end position="209"/>
    </location>
</feature>
<gene>
    <name evidence="12" type="ORF">EB796_019219</name>
</gene>
<dbReference type="InterPro" id="IPR000276">
    <property type="entry name" value="GPCR_Rhodpsn"/>
</dbReference>
<evidence type="ECO:0000256" key="6">
    <source>
        <dbReference type="ARBA" id="ARBA00023136"/>
    </source>
</evidence>
<evidence type="ECO:0000256" key="1">
    <source>
        <dbReference type="ARBA" id="ARBA00004651"/>
    </source>
</evidence>
<keyword evidence="5" id="KW-0297">G-protein coupled receptor</keyword>
<keyword evidence="6 10" id="KW-0472">Membrane</keyword>
<sequence>MLLKIGCKMANSSFLCEDVTEICADSTIPTASMVLNMFGVVCNILNLIVLKTLDKSKRNGYFCVVVNIGISDIATGIIFTLYVSCDLNRLVVKLSDEEALVYQVVINILGVSIYFARNLILVTGSYERYISICRPFSVQTNKVLNNLGACLGTIWIVSLVVMGVPLATDTRNYCFSIFGSMPIDFNTQADMVFGSSITITLAACMILLFKTWKELRRMQKRATVGTDELIVKRSAQYILIVCATFYLLYVPTFLSIISNAIEGLPKEIAIVTRWISIYYQAIYGTLNILVYIVMTPGYRTHIMRLLRVKTIRVQPIENVPNNTVNS</sequence>
<dbReference type="Pfam" id="PF00001">
    <property type="entry name" value="7tm_1"/>
    <property type="match status" value="1"/>
</dbReference>
<evidence type="ECO:0000256" key="9">
    <source>
        <dbReference type="ARBA" id="ARBA00023224"/>
    </source>
</evidence>
<evidence type="ECO:0000256" key="3">
    <source>
        <dbReference type="ARBA" id="ARBA00022692"/>
    </source>
</evidence>
<keyword evidence="7" id="KW-0675">Receptor</keyword>
<dbReference type="PANTHER" id="PTHR24246">
    <property type="entry name" value="OLFACTORY RECEPTOR AND ADENOSINE RECEPTOR"/>
    <property type="match status" value="1"/>
</dbReference>
<comment type="subcellular location">
    <subcellularLocation>
        <location evidence="1">Cell membrane</location>
        <topology evidence="1">Multi-pass membrane protein</topology>
    </subcellularLocation>
</comment>
<dbReference type="CDD" id="cd00637">
    <property type="entry name" value="7tm_classA_rhodopsin-like"/>
    <property type="match status" value="1"/>
</dbReference>
<name>A0A7J7J9Z0_BUGNE</name>
<proteinExistence type="predicted"/>
<keyword evidence="13" id="KW-1185">Reference proteome</keyword>
<keyword evidence="2" id="KW-1003">Cell membrane</keyword>
<keyword evidence="8" id="KW-0325">Glycoprotein</keyword>
<dbReference type="Proteomes" id="UP000593567">
    <property type="component" value="Unassembled WGS sequence"/>
</dbReference>
<dbReference type="PANTHER" id="PTHR24246:SF27">
    <property type="entry name" value="ADENOSINE RECEPTOR, ISOFORM A"/>
    <property type="match status" value="1"/>
</dbReference>
<dbReference type="GO" id="GO:0004930">
    <property type="term" value="F:G protein-coupled receptor activity"/>
    <property type="evidence" value="ECO:0007669"/>
    <property type="project" value="UniProtKB-KW"/>
</dbReference>
<organism evidence="12 13">
    <name type="scientific">Bugula neritina</name>
    <name type="common">Brown bryozoan</name>
    <name type="synonym">Sertularia neritina</name>
    <dbReference type="NCBI Taxonomy" id="10212"/>
    <lineage>
        <taxon>Eukaryota</taxon>
        <taxon>Metazoa</taxon>
        <taxon>Spiralia</taxon>
        <taxon>Lophotrochozoa</taxon>
        <taxon>Bryozoa</taxon>
        <taxon>Gymnolaemata</taxon>
        <taxon>Cheilostomatida</taxon>
        <taxon>Flustrina</taxon>
        <taxon>Buguloidea</taxon>
        <taxon>Bugulidae</taxon>
        <taxon>Bugula</taxon>
    </lineage>
</organism>
<keyword evidence="4 10" id="KW-1133">Transmembrane helix</keyword>
<dbReference type="InterPro" id="IPR017452">
    <property type="entry name" value="GPCR_Rhodpsn_7TM"/>
</dbReference>
<feature type="transmembrane region" description="Helical" evidence="10">
    <location>
        <begin position="61"/>
        <end position="82"/>
    </location>
</feature>
<evidence type="ECO:0000313" key="12">
    <source>
        <dbReference type="EMBL" id="KAF6022476.1"/>
    </source>
</evidence>
<feature type="transmembrane region" description="Helical" evidence="10">
    <location>
        <begin position="28"/>
        <end position="49"/>
    </location>
</feature>
<protein>
    <recommendedName>
        <fullName evidence="11">G-protein coupled receptors family 1 profile domain-containing protein</fullName>
    </recommendedName>
</protein>
<dbReference type="EMBL" id="VXIV02002846">
    <property type="protein sequence ID" value="KAF6022476.1"/>
    <property type="molecule type" value="Genomic_DNA"/>
</dbReference>
<feature type="transmembrane region" description="Helical" evidence="10">
    <location>
        <begin position="143"/>
        <end position="168"/>
    </location>
</feature>
<feature type="transmembrane region" description="Helical" evidence="10">
    <location>
        <begin position="237"/>
        <end position="257"/>
    </location>
</feature>
<feature type="transmembrane region" description="Helical" evidence="10">
    <location>
        <begin position="277"/>
        <end position="298"/>
    </location>
</feature>
<keyword evidence="9" id="KW-0807">Transducer</keyword>
<evidence type="ECO:0000256" key="5">
    <source>
        <dbReference type="ARBA" id="ARBA00023040"/>
    </source>
</evidence>
<dbReference type="GO" id="GO:0005886">
    <property type="term" value="C:plasma membrane"/>
    <property type="evidence" value="ECO:0007669"/>
    <property type="project" value="UniProtKB-SubCell"/>
</dbReference>
<dbReference type="SUPFAM" id="SSF81321">
    <property type="entry name" value="Family A G protein-coupled receptor-like"/>
    <property type="match status" value="1"/>
</dbReference>
<feature type="transmembrane region" description="Helical" evidence="10">
    <location>
        <begin position="102"/>
        <end position="122"/>
    </location>
</feature>
<reference evidence="12" key="1">
    <citation type="submission" date="2020-06" db="EMBL/GenBank/DDBJ databases">
        <title>Draft genome of Bugula neritina, a colonial animal packing powerful symbionts and potential medicines.</title>
        <authorList>
            <person name="Rayko M."/>
        </authorList>
    </citation>
    <scope>NUCLEOTIDE SEQUENCE [LARGE SCALE GENOMIC DNA]</scope>
    <source>
        <strain evidence="12">Kwan_BN1</strain>
    </source>
</reference>
<comment type="caution">
    <text evidence="12">The sequence shown here is derived from an EMBL/GenBank/DDBJ whole genome shotgun (WGS) entry which is preliminary data.</text>
</comment>
<evidence type="ECO:0000259" key="11">
    <source>
        <dbReference type="PROSITE" id="PS50262"/>
    </source>
</evidence>
<evidence type="ECO:0000256" key="8">
    <source>
        <dbReference type="ARBA" id="ARBA00023180"/>
    </source>
</evidence>
<evidence type="ECO:0000256" key="10">
    <source>
        <dbReference type="SAM" id="Phobius"/>
    </source>
</evidence>
<dbReference type="Gene3D" id="1.20.1070.10">
    <property type="entry name" value="Rhodopsin 7-helix transmembrane proteins"/>
    <property type="match status" value="1"/>
</dbReference>
<evidence type="ECO:0000313" key="13">
    <source>
        <dbReference type="Proteomes" id="UP000593567"/>
    </source>
</evidence>
<dbReference type="AlphaFoldDB" id="A0A7J7J9Z0"/>
<keyword evidence="3 10" id="KW-0812">Transmembrane</keyword>
<feature type="domain" description="G-protein coupled receptors family 1 profile" evidence="11">
    <location>
        <begin position="42"/>
        <end position="291"/>
    </location>
</feature>